<feature type="active site" description="Proton donor/acceptor" evidence="9">
    <location>
        <position position="30"/>
    </location>
</feature>
<dbReference type="GO" id="GO:0042742">
    <property type="term" value="P:defense response to bacterium"/>
    <property type="evidence" value="ECO:0007669"/>
    <property type="project" value="UniProtKB-KW"/>
</dbReference>
<evidence type="ECO:0000256" key="9">
    <source>
        <dbReference type="HAMAP-Rule" id="MF_04110"/>
    </source>
</evidence>
<accession>A0A6F8ZLE0</accession>
<dbReference type="InterPro" id="IPR023347">
    <property type="entry name" value="Lysozyme_dom_sf"/>
</dbReference>
<evidence type="ECO:0000313" key="11">
    <source>
        <dbReference type="EMBL" id="CAB1282907.1"/>
    </source>
</evidence>
<evidence type="ECO:0000256" key="7">
    <source>
        <dbReference type="ARBA" id="ARBA00023142"/>
    </source>
</evidence>
<organism evidence="11 12">
    <name type="scientific">Xylella phage Cota</name>
    <dbReference type="NCBI Taxonomy" id="2699877"/>
    <lineage>
        <taxon>Viruses</taxon>
        <taxon>Duplodnaviria</taxon>
        <taxon>Heunggongvirae</taxon>
        <taxon>Uroviricota</taxon>
        <taxon>Caudoviricetes</taxon>
        <taxon>Autographivirales</taxon>
        <taxon>Autonotataviridae</taxon>
        <taxon>Cotavirus</taxon>
        <taxon>Cotavirus cota</taxon>
    </lineage>
</organism>
<evidence type="ECO:0000313" key="12">
    <source>
        <dbReference type="Proteomes" id="UP000501273"/>
    </source>
</evidence>
<keyword evidence="9" id="KW-1035">Host cytoplasm</keyword>
<sequence>MASTKVRIAAAVLGASLVSAAGVAIIKSHEGLRYTAYPDPGTGGAPWTICYGHTKGVRPGMTATQAQCDQWLREDIAEAEKVVQATVRVQLTQGEYDSYVSFVFNAGANNWRNSTMLRLLNRGERVAACNQFPRWIYANKRELRGLKIRRYEEQHQCLSFGRMVYDPSKH</sequence>
<evidence type="ECO:0000256" key="1">
    <source>
        <dbReference type="ARBA" id="ARBA00000632"/>
    </source>
</evidence>
<dbReference type="InterPro" id="IPR051018">
    <property type="entry name" value="Bacteriophage_GH24"/>
</dbReference>
<evidence type="ECO:0000256" key="4">
    <source>
        <dbReference type="ARBA" id="ARBA00022638"/>
    </source>
</evidence>
<evidence type="ECO:0000256" key="5">
    <source>
        <dbReference type="ARBA" id="ARBA00022801"/>
    </source>
</evidence>
<dbReference type="GO" id="GO:0016998">
    <property type="term" value="P:cell wall macromolecule catabolic process"/>
    <property type="evidence" value="ECO:0007669"/>
    <property type="project" value="InterPro"/>
</dbReference>
<keyword evidence="7 9" id="KW-0578">Host cell lysis by virus</keyword>
<evidence type="ECO:0000256" key="6">
    <source>
        <dbReference type="ARBA" id="ARBA00022852"/>
    </source>
</evidence>
<dbReference type="CDD" id="cd16900">
    <property type="entry name" value="endolysin_R21-like"/>
    <property type="match status" value="1"/>
</dbReference>
<dbReference type="HAMAP" id="MF_04110">
    <property type="entry name" value="ENDOLYSIN_T4"/>
    <property type="match status" value="1"/>
</dbReference>
<dbReference type="InterPro" id="IPR002196">
    <property type="entry name" value="Glyco_hydro_24"/>
</dbReference>
<dbReference type="PANTHER" id="PTHR38107">
    <property type="match status" value="1"/>
</dbReference>
<keyword evidence="2 9" id="KW-0929">Antimicrobial</keyword>
<name>A0A6F8ZLE0_9CAUD</name>
<dbReference type="GO" id="GO:0044659">
    <property type="term" value="P:viral release from host cell by cytolysis"/>
    <property type="evidence" value="ECO:0007669"/>
    <property type="project" value="UniProtKB-UniRule"/>
</dbReference>
<keyword evidence="5 9" id="KW-0378">Hydrolase</keyword>
<dbReference type="SUPFAM" id="SSF53955">
    <property type="entry name" value="Lysozyme-like"/>
    <property type="match status" value="1"/>
</dbReference>
<proteinExistence type="inferred from homology"/>
<evidence type="ECO:0000256" key="3">
    <source>
        <dbReference type="ARBA" id="ARBA00022612"/>
    </source>
</evidence>
<keyword evidence="3 9" id="KW-1188">Viral release from host cell</keyword>
<dbReference type="Gene3D" id="1.10.530.40">
    <property type="match status" value="1"/>
</dbReference>
<dbReference type="GO" id="GO:0030430">
    <property type="term" value="C:host cell cytoplasm"/>
    <property type="evidence" value="ECO:0007669"/>
    <property type="project" value="UniProtKB-SubCell"/>
</dbReference>
<keyword evidence="12" id="KW-1185">Reference proteome</keyword>
<dbReference type="EMBL" id="LR778216">
    <property type="protein sequence ID" value="CAB1282907.1"/>
    <property type="molecule type" value="Genomic_DNA"/>
</dbReference>
<comment type="function">
    <text evidence="9">Endolysin with lysozyme activity that degrades host peptidoglycans and participates with the holin and spanin proteins in the sequential events which lead to the programmed host cell lysis releasing the mature viral particles. Once the holin has permeabilized the host cell membrane, the endolysin can reach the periplasm and break down the peptidoglycan layer.</text>
</comment>
<dbReference type="PANTHER" id="PTHR38107:SF3">
    <property type="entry name" value="LYSOZYME RRRD-RELATED"/>
    <property type="match status" value="1"/>
</dbReference>
<comment type="catalytic activity">
    <reaction evidence="1 9 10">
        <text>Hydrolysis of (1-&gt;4)-beta-linkages between N-acetylmuramic acid and N-acetyl-D-glucosamine residues in a peptidoglycan and between N-acetyl-D-glucosamine residues in chitodextrins.</text>
        <dbReference type="EC" id="3.2.1.17"/>
    </reaction>
</comment>
<feature type="active site" description="Proton donor/acceptor" evidence="9">
    <location>
        <position position="39"/>
    </location>
</feature>
<evidence type="ECO:0000256" key="2">
    <source>
        <dbReference type="ARBA" id="ARBA00022529"/>
    </source>
</evidence>
<comment type="subcellular location">
    <subcellularLocation>
        <location evidence="9">Host cytoplasm</location>
    </subcellularLocation>
    <text evidence="9">The endolysin is cytoplasmic, but can reach the periplasmic space with the help of the holins which disrupt the host cell membrane.</text>
</comment>
<keyword evidence="8 9" id="KW-0326">Glycosidase</keyword>
<keyword evidence="6 9" id="KW-0204">Cytolysis</keyword>
<dbReference type="Pfam" id="PF00959">
    <property type="entry name" value="Phage_lysozyme"/>
    <property type="match status" value="1"/>
</dbReference>
<protein>
    <recommendedName>
        <fullName evidence="9">Endolysin</fullName>
        <ecNumber evidence="9">3.2.1.17</ecNumber>
    </recommendedName>
    <alternativeName>
        <fullName evidence="9">Lysis protein</fullName>
    </alternativeName>
    <alternativeName>
        <fullName evidence="9">Lysozyme</fullName>
    </alternativeName>
    <alternativeName>
        <fullName evidence="9">Muramidase</fullName>
    </alternativeName>
</protein>
<evidence type="ECO:0000256" key="10">
    <source>
        <dbReference type="RuleBase" id="RU003788"/>
    </source>
</evidence>
<reference evidence="11 12" key="1">
    <citation type="submission" date="2020-03" db="EMBL/GenBank/DDBJ databases">
        <authorList>
            <person name="Ansaldi M."/>
            <person name="Clavijo F."/>
        </authorList>
    </citation>
    <scope>NUCLEOTIDE SEQUENCE [LARGE SCALE GENOMIC DNA]</scope>
</reference>
<evidence type="ECO:0000256" key="8">
    <source>
        <dbReference type="ARBA" id="ARBA00023295"/>
    </source>
</evidence>
<keyword evidence="4 9" id="KW-0081">Bacteriolytic enzyme</keyword>
<dbReference type="InterPro" id="IPR023346">
    <property type="entry name" value="Lysozyme-like_dom_sf"/>
</dbReference>
<dbReference type="GO" id="GO:0003796">
    <property type="term" value="F:lysozyme activity"/>
    <property type="evidence" value="ECO:0007669"/>
    <property type="project" value="UniProtKB-UniRule"/>
</dbReference>
<dbReference type="InterPro" id="IPR034690">
    <property type="entry name" value="Endolysin_T4_type"/>
</dbReference>
<dbReference type="GO" id="GO:0009253">
    <property type="term" value="P:peptidoglycan catabolic process"/>
    <property type="evidence" value="ECO:0007669"/>
    <property type="project" value="UniProtKB-UniRule"/>
</dbReference>
<dbReference type="EC" id="3.2.1.17" evidence="9"/>
<dbReference type="Proteomes" id="UP000501273">
    <property type="component" value="Chromosome"/>
</dbReference>
<comment type="similarity">
    <text evidence="9 10">Belongs to the glycosyl hydrolase 24 family.</text>
</comment>